<dbReference type="PIRSF" id="PIRSF015921">
    <property type="entry name" value="FA_sphinglp_des"/>
    <property type="match status" value="1"/>
</dbReference>
<evidence type="ECO:0000256" key="2">
    <source>
        <dbReference type="SAM" id="Phobius"/>
    </source>
</evidence>
<accession>A0A9W7FVY4</accession>
<dbReference type="Pfam" id="PF00173">
    <property type="entry name" value="Cyt-b5"/>
    <property type="match status" value="1"/>
</dbReference>
<evidence type="ECO:0000313" key="6">
    <source>
        <dbReference type="Proteomes" id="UP001165065"/>
    </source>
</evidence>
<dbReference type="AlphaFoldDB" id="A0A9W7FVY4"/>
<dbReference type="Gene3D" id="3.10.120.10">
    <property type="entry name" value="Cytochrome b5-like heme/steroid binding domain"/>
    <property type="match status" value="1"/>
</dbReference>
<dbReference type="Pfam" id="PF00487">
    <property type="entry name" value="FA_desaturase"/>
    <property type="match status" value="1"/>
</dbReference>
<dbReference type="InterPro" id="IPR001199">
    <property type="entry name" value="Cyt_B5-like_heme/steroid-bd"/>
</dbReference>
<feature type="region of interest" description="Disordered" evidence="1">
    <location>
        <begin position="1"/>
        <end position="20"/>
    </location>
</feature>
<proteinExistence type="predicted"/>
<dbReference type="SUPFAM" id="SSF55856">
    <property type="entry name" value="Cytochrome b5-like heme/steroid binding domain"/>
    <property type="match status" value="1"/>
</dbReference>
<evidence type="ECO:0000313" key="5">
    <source>
        <dbReference type="EMBL" id="GMI20015.1"/>
    </source>
</evidence>
<organism evidence="5 6">
    <name type="scientific">Triparma columacea</name>
    <dbReference type="NCBI Taxonomy" id="722753"/>
    <lineage>
        <taxon>Eukaryota</taxon>
        <taxon>Sar</taxon>
        <taxon>Stramenopiles</taxon>
        <taxon>Ochrophyta</taxon>
        <taxon>Bolidophyceae</taxon>
        <taxon>Parmales</taxon>
        <taxon>Triparmaceae</taxon>
        <taxon>Triparma</taxon>
    </lineage>
</organism>
<dbReference type="PANTHER" id="PTHR19353">
    <property type="entry name" value="FATTY ACID DESATURASE 2"/>
    <property type="match status" value="1"/>
</dbReference>
<dbReference type="GO" id="GO:0042759">
    <property type="term" value="P:long-chain fatty acid biosynthetic process"/>
    <property type="evidence" value="ECO:0007669"/>
    <property type="project" value="UniProtKB-ARBA"/>
</dbReference>
<keyword evidence="2" id="KW-0812">Transmembrane</keyword>
<feature type="domain" description="Fatty acid desaturase" evidence="4">
    <location>
        <begin position="171"/>
        <end position="405"/>
    </location>
</feature>
<feature type="compositionally biased region" description="Low complexity" evidence="1">
    <location>
        <begin position="1"/>
        <end position="15"/>
    </location>
</feature>
<evidence type="ECO:0000256" key="1">
    <source>
        <dbReference type="SAM" id="MobiDB-lite"/>
    </source>
</evidence>
<keyword evidence="2" id="KW-1133">Transmembrane helix</keyword>
<dbReference type="InterPro" id="IPR036400">
    <property type="entry name" value="Cyt_B5-like_heme/steroid_sf"/>
</dbReference>
<comment type="caution">
    <text evidence="5">The sequence shown here is derived from an EMBL/GenBank/DDBJ whole genome shotgun (WGS) entry which is preliminary data.</text>
</comment>
<dbReference type="EMBL" id="BRYA01000503">
    <property type="protein sequence ID" value="GMI20015.1"/>
    <property type="molecule type" value="Genomic_DNA"/>
</dbReference>
<keyword evidence="2" id="KW-0472">Membrane</keyword>
<protein>
    <submittedName>
        <fullName evidence="5">Uncharacterized protein</fullName>
    </submittedName>
</protein>
<dbReference type="OrthoDB" id="260091at2759"/>
<dbReference type="CDD" id="cd03506">
    <property type="entry name" value="Delta6-FADS-like"/>
    <property type="match status" value="1"/>
</dbReference>
<name>A0A9W7FVY4_9STRA</name>
<dbReference type="GO" id="GO:0006636">
    <property type="term" value="P:unsaturated fatty acid biosynthetic process"/>
    <property type="evidence" value="ECO:0007669"/>
    <property type="project" value="UniProtKB-ARBA"/>
</dbReference>
<evidence type="ECO:0000259" key="4">
    <source>
        <dbReference type="Pfam" id="PF00487"/>
    </source>
</evidence>
<gene>
    <name evidence="5" type="ORF">TrCOL_g6708</name>
</gene>
<feature type="domain" description="Cytochrome b5 heme-binding" evidence="3">
    <location>
        <begin position="49"/>
        <end position="96"/>
    </location>
</feature>
<reference evidence="6" key="1">
    <citation type="journal article" date="2023" name="Commun. Biol.">
        <title>Genome analysis of Parmales, the sister group of diatoms, reveals the evolutionary specialization of diatoms from phago-mixotrophs to photoautotrophs.</title>
        <authorList>
            <person name="Ban H."/>
            <person name="Sato S."/>
            <person name="Yoshikawa S."/>
            <person name="Yamada K."/>
            <person name="Nakamura Y."/>
            <person name="Ichinomiya M."/>
            <person name="Sato N."/>
            <person name="Blanc-Mathieu R."/>
            <person name="Endo H."/>
            <person name="Kuwata A."/>
            <person name="Ogata H."/>
        </authorList>
    </citation>
    <scope>NUCLEOTIDE SEQUENCE [LARGE SCALE GENOMIC DNA]</scope>
</reference>
<feature type="transmembrane region" description="Helical" evidence="2">
    <location>
        <begin position="302"/>
        <end position="330"/>
    </location>
</feature>
<dbReference type="GO" id="GO:0016020">
    <property type="term" value="C:membrane"/>
    <property type="evidence" value="ECO:0007669"/>
    <property type="project" value="TreeGrafter"/>
</dbReference>
<dbReference type="Proteomes" id="UP001165065">
    <property type="component" value="Unassembled WGS sequence"/>
</dbReference>
<dbReference type="InterPro" id="IPR012171">
    <property type="entry name" value="Fatty_acid_desaturase"/>
</dbReference>
<dbReference type="GO" id="GO:0016717">
    <property type="term" value="F:oxidoreductase activity, acting on paired donors, with oxidation of a pair of donors resulting in the reduction of molecular oxygen to two molecules of water"/>
    <property type="evidence" value="ECO:0007669"/>
    <property type="project" value="TreeGrafter"/>
</dbReference>
<evidence type="ECO:0000259" key="3">
    <source>
        <dbReference type="Pfam" id="PF00173"/>
    </source>
</evidence>
<sequence>MDSSVSTMDSSVSIPSSPPQAFDCDDEANCVAVEPCEPSGCRTSLDVRIHNVWYNLDGWRKAHPAGSHWIDWYDGRDATEVMDAFHSKKARGMYQRLPKTEETTARMLEEQAEPDSQTTLNFRALFKQLEDDGWWERDVGHELRLLSIWASCFFGSAFLAHSDLAGSWSLSTFLLSLFFTQSGWLGHDYVHGKDPWSDRLRQLTTAFAGLGVTWWSDKHNKHHALTNEIGVDEDIATDPFLYTWAPDPEHDSPLRKIQHLIFYVPFSALFALWRVDTMSVAVDAVEDKRPGAKKELFILMGHYAVMLSVFPLSIFLPSILLSGLMSALIVTPTHQSEEMFEDYQAQWVEAQFRSTRSAKTTNPFSEWIWGGMQYQLEHHLFPTMPRSQYPKLKPILEKFASENNIPGGYRESGEFDILKMNWELYRDVANAEPEVGAPYSRGHGQLGAIISANSPAAKAV</sequence>
<dbReference type="PANTHER" id="PTHR19353:SF19">
    <property type="entry name" value="DELTA(5) FATTY ACID DESATURASE C-RELATED"/>
    <property type="match status" value="1"/>
</dbReference>
<dbReference type="InterPro" id="IPR005804">
    <property type="entry name" value="FA_desaturase_dom"/>
</dbReference>
<keyword evidence="6" id="KW-1185">Reference proteome</keyword>